<keyword evidence="1" id="KW-1133">Transmembrane helix</keyword>
<evidence type="ECO:0000313" key="2">
    <source>
        <dbReference type="EMBL" id="QHT38340.1"/>
    </source>
</evidence>
<protein>
    <submittedName>
        <fullName evidence="2">Uncharacterized protein</fullName>
    </submittedName>
</protein>
<feature type="transmembrane region" description="Helical" evidence="1">
    <location>
        <begin position="252"/>
        <end position="276"/>
    </location>
</feature>
<proteinExistence type="predicted"/>
<organism evidence="2">
    <name type="scientific">viral metagenome</name>
    <dbReference type="NCBI Taxonomy" id="1070528"/>
    <lineage>
        <taxon>unclassified sequences</taxon>
        <taxon>metagenomes</taxon>
        <taxon>organismal metagenomes</taxon>
    </lineage>
</organism>
<reference evidence="2" key="1">
    <citation type="journal article" date="2020" name="Nature">
        <title>Giant virus diversity and host interactions through global metagenomics.</title>
        <authorList>
            <person name="Schulz F."/>
            <person name="Roux S."/>
            <person name="Paez-Espino D."/>
            <person name="Jungbluth S."/>
            <person name="Walsh D.A."/>
            <person name="Denef V.J."/>
            <person name="McMahon K.D."/>
            <person name="Konstantinidis K.T."/>
            <person name="Eloe-Fadrosh E.A."/>
            <person name="Kyrpides N.C."/>
            <person name="Woyke T."/>
        </authorList>
    </citation>
    <scope>NUCLEOTIDE SEQUENCE</scope>
    <source>
        <strain evidence="2">GVMAG-S-ERX556101-89</strain>
    </source>
</reference>
<dbReference type="AlphaFoldDB" id="A0A6C0FEQ3"/>
<keyword evidence="1" id="KW-0472">Membrane</keyword>
<keyword evidence="1" id="KW-0812">Transmembrane</keyword>
<name>A0A6C0FEQ3_9ZZZZ</name>
<sequence length="277" mass="31300">MLAIKKTETFSPDPITEVEQDNNITIDDIKTYQSLVFDDPKNEIDLGTENIEDMDDDDIIKKIATNKEKFADSGHYVFGCVRWTRCTRNGGWLGICDRWEEYDECPRHDHQRFDLMPMIIGPFKNALGNLTSGFTFPSGIKEIIDDLEQFMKDLQSQFDGFIGGINEGFGVVGEFITSIPDTMYGVLKTLIAGFQDLFKVLMLLMLDILRAVFSDEFLNILTPLFSWFMDPLKILIFGESGSGGIYNIGLQWMWYIVAAILLGIGLEVISISKILAG</sequence>
<evidence type="ECO:0000256" key="1">
    <source>
        <dbReference type="SAM" id="Phobius"/>
    </source>
</evidence>
<accession>A0A6C0FEQ3</accession>
<dbReference type="EMBL" id="MN738829">
    <property type="protein sequence ID" value="QHT38340.1"/>
    <property type="molecule type" value="Genomic_DNA"/>
</dbReference>